<evidence type="ECO:0000313" key="1">
    <source>
        <dbReference type="EMBL" id="GAG06569.1"/>
    </source>
</evidence>
<protein>
    <submittedName>
        <fullName evidence="1">Uncharacterized protein</fullName>
    </submittedName>
</protein>
<sequence>MKRIVVVMIGIVSLLFISGNVCLAEGIELGGDISHNLFYLLREGELSQNITQYGLFLKKNFRGGKGKVYLSFKGGYNSIMEDSIEPVILDEAYVDIYLKNTDLRAGRQVVSWGTADGINPTNYINPRELSLAGTEFKGRPVASLRATYYGKKADVTGVIVFDFEPQEIPEELEIGVGQLIPGFG</sequence>
<gene>
    <name evidence="1" type="ORF">S01H1_32866</name>
</gene>
<dbReference type="Pfam" id="PF06980">
    <property type="entry name" value="DUF1302"/>
    <property type="match status" value="1"/>
</dbReference>
<feature type="non-terminal residue" evidence="1">
    <location>
        <position position="184"/>
    </location>
</feature>
<dbReference type="AlphaFoldDB" id="X0UL95"/>
<accession>X0UL95</accession>
<organism evidence="1">
    <name type="scientific">marine sediment metagenome</name>
    <dbReference type="NCBI Taxonomy" id="412755"/>
    <lineage>
        <taxon>unclassified sequences</taxon>
        <taxon>metagenomes</taxon>
        <taxon>ecological metagenomes</taxon>
    </lineage>
</organism>
<dbReference type="EMBL" id="BARS01020378">
    <property type="protein sequence ID" value="GAG06569.1"/>
    <property type="molecule type" value="Genomic_DNA"/>
</dbReference>
<proteinExistence type="predicted"/>
<dbReference type="InterPro" id="IPR010727">
    <property type="entry name" value="DUF1302"/>
</dbReference>
<reference evidence="1" key="1">
    <citation type="journal article" date="2014" name="Front. Microbiol.">
        <title>High frequency of phylogenetically diverse reductive dehalogenase-homologous genes in deep subseafloor sedimentary metagenomes.</title>
        <authorList>
            <person name="Kawai M."/>
            <person name="Futagami T."/>
            <person name="Toyoda A."/>
            <person name="Takaki Y."/>
            <person name="Nishi S."/>
            <person name="Hori S."/>
            <person name="Arai W."/>
            <person name="Tsubouchi T."/>
            <person name="Morono Y."/>
            <person name="Uchiyama I."/>
            <person name="Ito T."/>
            <person name="Fujiyama A."/>
            <person name="Inagaki F."/>
            <person name="Takami H."/>
        </authorList>
    </citation>
    <scope>NUCLEOTIDE SEQUENCE</scope>
    <source>
        <strain evidence="1">Expedition CK06-06</strain>
    </source>
</reference>
<name>X0UL95_9ZZZZ</name>
<comment type="caution">
    <text evidence="1">The sequence shown here is derived from an EMBL/GenBank/DDBJ whole genome shotgun (WGS) entry which is preliminary data.</text>
</comment>